<organism evidence="1 2">
    <name type="scientific">Arctium lappa</name>
    <name type="common">Greater burdock</name>
    <name type="synonym">Lappa major</name>
    <dbReference type="NCBI Taxonomy" id="4217"/>
    <lineage>
        <taxon>Eukaryota</taxon>
        <taxon>Viridiplantae</taxon>
        <taxon>Streptophyta</taxon>
        <taxon>Embryophyta</taxon>
        <taxon>Tracheophyta</taxon>
        <taxon>Spermatophyta</taxon>
        <taxon>Magnoliopsida</taxon>
        <taxon>eudicotyledons</taxon>
        <taxon>Gunneridae</taxon>
        <taxon>Pentapetalae</taxon>
        <taxon>asterids</taxon>
        <taxon>campanulids</taxon>
        <taxon>Asterales</taxon>
        <taxon>Asteraceae</taxon>
        <taxon>Carduoideae</taxon>
        <taxon>Cardueae</taxon>
        <taxon>Arctiinae</taxon>
        <taxon>Arctium</taxon>
    </lineage>
</organism>
<comment type="caution">
    <text evidence="1">The sequence shown here is derived from an EMBL/GenBank/DDBJ whole genome shotgun (WGS) entry which is preliminary data.</text>
</comment>
<sequence>MCPFKGLVIEGCKKNQFILTLLLQGPCLKEKREGLECLGSWKAILLLYQKFSKGKSGKDEQKHGAESLFIVWQFNKSD</sequence>
<protein>
    <submittedName>
        <fullName evidence="1">Uncharacterized protein</fullName>
    </submittedName>
</protein>
<keyword evidence="2" id="KW-1185">Reference proteome</keyword>
<evidence type="ECO:0000313" key="1">
    <source>
        <dbReference type="EMBL" id="KAI3692393.1"/>
    </source>
</evidence>
<accession>A0ACB8Z4B9</accession>
<proteinExistence type="predicted"/>
<name>A0ACB8Z4B9_ARCLA</name>
<dbReference type="EMBL" id="CM042057">
    <property type="protein sequence ID" value="KAI3692393.1"/>
    <property type="molecule type" value="Genomic_DNA"/>
</dbReference>
<evidence type="ECO:0000313" key="2">
    <source>
        <dbReference type="Proteomes" id="UP001055879"/>
    </source>
</evidence>
<reference evidence="2" key="1">
    <citation type="journal article" date="2022" name="Mol. Ecol. Resour.">
        <title>The genomes of chicory, endive, great burdock and yacon provide insights into Asteraceae palaeo-polyploidization history and plant inulin production.</title>
        <authorList>
            <person name="Fan W."/>
            <person name="Wang S."/>
            <person name="Wang H."/>
            <person name="Wang A."/>
            <person name="Jiang F."/>
            <person name="Liu H."/>
            <person name="Zhao H."/>
            <person name="Xu D."/>
            <person name="Zhang Y."/>
        </authorList>
    </citation>
    <scope>NUCLEOTIDE SEQUENCE [LARGE SCALE GENOMIC DNA]</scope>
    <source>
        <strain evidence="2">cv. Niubang</strain>
    </source>
</reference>
<gene>
    <name evidence="1" type="ORF">L6452_32208</name>
</gene>
<reference evidence="1 2" key="2">
    <citation type="journal article" date="2022" name="Mol. Ecol. Resour.">
        <title>The genomes of chicory, endive, great burdock and yacon provide insights into Asteraceae paleo-polyploidization history and plant inulin production.</title>
        <authorList>
            <person name="Fan W."/>
            <person name="Wang S."/>
            <person name="Wang H."/>
            <person name="Wang A."/>
            <person name="Jiang F."/>
            <person name="Liu H."/>
            <person name="Zhao H."/>
            <person name="Xu D."/>
            <person name="Zhang Y."/>
        </authorList>
    </citation>
    <scope>NUCLEOTIDE SEQUENCE [LARGE SCALE GENOMIC DNA]</scope>
    <source>
        <strain evidence="2">cv. Niubang</strain>
    </source>
</reference>
<dbReference type="Proteomes" id="UP001055879">
    <property type="component" value="Linkage Group LG11"/>
</dbReference>